<evidence type="ECO:0000313" key="2">
    <source>
        <dbReference type="EMBL" id="MCW6037551.1"/>
    </source>
</evidence>
<proteinExistence type="predicted"/>
<dbReference type="CDD" id="cd00118">
    <property type="entry name" value="LysM"/>
    <property type="match status" value="1"/>
</dbReference>
<evidence type="ECO:0000313" key="3">
    <source>
        <dbReference type="Proteomes" id="UP001526426"/>
    </source>
</evidence>
<feature type="domain" description="LysM" evidence="1">
    <location>
        <begin position="161"/>
        <end position="208"/>
    </location>
</feature>
<dbReference type="InterPro" id="IPR018392">
    <property type="entry name" value="LysM"/>
</dbReference>
<evidence type="ECO:0000259" key="1">
    <source>
        <dbReference type="PROSITE" id="PS51782"/>
    </source>
</evidence>
<reference evidence="2 3" key="1">
    <citation type="submission" date="2021-08" db="EMBL/GenBank/DDBJ databases">
        <title>Draft genome sequence of Spirulina subsalsa with high tolerance to salinity and hype-accumulation of phycocyanin.</title>
        <authorList>
            <person name="Pei H."/>
            <person name="Jiang L."/>
        </authorList>
    </citation>
    <scope>NUCLEOTIDE SEQUENCE [LARGE SCALE GENOMIC DNA]</scope>
    <source>
        <strain evidence="2 3">FACHB-351</strain>
    </source>
</reference>
<dbReference type="PROSITE" id="PS51782">
    <property type="entry name" value="LYSM"/>
    <property type="match status" value="1"/>
</dbReference>
<dbReference type="Proteomes" id="UP001526426">
    <property type="component" value="Unassembled WGS sequence"/>
</dbReference>
<keyword evidence="3" id="KW-1185">Reference proteome</keyword>
<dbReference type="InterPro" id="IPR045361">
    <property type="entry name" value="CIS_tube_prot_N"/>
</dbReference>
<dbReference type="Pfam" id="PF19266">
    <property type="entry name" value="CIS_tube"/>
    <property type="match status" value="1"/>
</dbReference>
<sequence>MALEKLKIKAEKDQEGDFAEEIEVLFNPNQLQIDKTGWIIGDGYPVAANELATLTINLFFDTTLSGSPPENVQKHTKKIFNLTHPKIGNSEKRPPRCKLIWGTIGGNDSILLPDGFLERVSKTLTHFLEDGTPVRALLNCTFREWADSEKRKKEANLIDDPVRIVRRGETLSRIAYEEYGDSGLWRIIADENKLTNPRILTPGLVLTIPALNGRLKGNV</sequence>
<dbReference type="InterPro" id="IPR036779">
    <property type="entry name" value="LysM_dom_sf"/>
</dbReference>
<dbReference type="EMBL" id="JAIHOM010000077">
    <property type="protein sequence ID" value="MCW6037551.1"/>
    <property type="molecule type" value="Genomic_DNA"/>
</dbReference>
<dbReference type="Gene3D" id="3.10.350.10">
    <property type="entry name" value="LysM domain"/>
    <property type="match status" value="1"/>
</dbReference>
<accession>A0ABT3L7S0</accession>
<dbReference type="Pfam" id="PF01476">
    <property type="entry name" value="LysM"/>
    <property type="match status" value="1"/>
</dbReference>
<name>A0ABT3L7S0_9CYAN</name>
<comment type="caution">
    <text evidence="2">The sequence shown here is derived from an EMBL/GenBank/DDBJ whole genome shotgun (WGS) entry which is preliminary data.</text>
</comment>
<protein>
    <submittedName>
        <fullName evidence="2">LysM peptidoglycan-binding domain-containing protein</fullName>
    </submittedName>
</protein>
<dbReference type="RefSeq" id="WP_265265410.1">
    <property type="nucleotide sequence ID" value="NZ_JAIHOM010000077.1"/>
</dbReference>
<gene>
    <name evidence="2" type="ORF">K4A83_14885</name>
</gene>
<organism evidence="2 3">
    <name type="scientific">Spirulina subsalsa FACHB-351</name>
    <dbReference type="NCBI Taxonomy" id="234711"/>
    <lineage>
        <taxon>Bacteria</taxon>
        <taxon>Bacillati</taxon>
        <taxon>Cyanobacteriota</taxon>
        <taxon>Cyanophyceae</taxon>
        <taxon>Spirulinales</taxon>
        <taxon>Spirulinaceae</taxon>
        <taxon>Spirulina</taxon>
    </lineage>
</organism>